<evidence type="ECO:0008006" key="4">
    <source>
        <dbReference type="Google" id="ProtNLM"/>
    </source>
</evidence>
<reference evidence="2 3" key="1">
    <citation type="submission" date="2016-10" db="EMBL/GenBank/DDBJ databases">
        <authorList>
            <person name="Varghese N."/>
            <person name="Submissions S."/>
        </authorList>
    </citation>
    <scope>NUCLEOTIDE SEQUENCE [LARGE SCALE GENOMIC DNA]</scope>
    <source>
        <strain evidence="3">YIM D21,KCTC 23444,ACCC 10710</strain>
    </source>
</reference>
<dbReference type="InterPro" id="IPR012337">
    <property type="entry name" value="RNaseH-like_sf"/>
</dbReference>
<dbReference type="AlphaFoldDB" id="A0A1I2EHT0"/>
<dbReference type="OrthoDB" id="5287589at2"/>
<dbReference type="RefSeq" id="WP_149758959.1">
    <property type="nucleotide sequence ID" value="NZ_FOMS01000024.1"/>
</dbReference>
<evidence type="ECO:0000313" key="3">
    <source>
        <dbReference type="Proteomes" id="UP000325289"/>
    </source>
</evidence>
<accession>A0A1I2EHT0</accession>
<gene>
    <name evidence="2" type="ORF">SAMN04515678_12413</name>
</gene>
<evidence type="ECO:0000313" key="2">
    <source>
        <dbReference type="EMBL" id="SFE92644.1"/>
    </source>
</evidence>
<feature type="region of interest" description="Disordered" evidence="1">
    <location>
        <begin position="704"/>
        <end position="741"/>
    </location>
</feature>
<dbReference type="Proteomes" id="UP000325289">
    <property type="component" value="Unassembled WGS sequence"/>
</dbReference>
<protein>
    <recommendedName>
        <fullName evidence="4">Transposase</fullName>
    </recommendedName>
</protein>
<dbReference type="Gene3D" id="3.30.420.10">
    <property type="entry name" value="Ribonuclease H-like superfamily/Ribonuclease H"/>
    <property type="match status" value="1"/>
</dbReference>
<name>A0A1I2EHT0_9RHOB</name>
<proteinExistence type="predicted"/>
<organism evidence="2 3">
    <name type="scientific">Roseivivax sediminis</name>
    <dbReference type="NCBI Taxonomy" id="936889"/>
    <lineage>
        <taxon>Bacteria</taxon>
        <taxon>Pseudomonadati</taxon>
        <taxon>Pseudomonadota</taxon>
        <taxon>Alphaproteobacteria</taxon>
        <taxon>Rhodobacterales</taxon>
        <taxon>Roseobacteraceae</taxon>
        <taxon>Roseivivax</taxon>
    </lineage>
</organism>
<dbReference type="SUPFAM" id="SSF53098">
    <property type="entry name" value="Ribonuclease H-like"/>
    <property type="match status" value="1"/>
</dbReference>
<dbReference type="InterPro" id="IPR036397">
    <property type="entry name" value="RNaseH_sf"/>
</dbReference>
<keyword evidence="3" id="KW-1185">Reference proteome</keyword>
<dbReference type="EMBL" id="FOMS01000024">
    <property type="protein sequence ID" value="SFE92644.1"/>
    <property type="molecule type" value="Genomic_DNA"/>
</dbReference>
<dbReference type="GO" id="GO:0003676">
    <property type="term" value="F:nucleic acid binding"/>
    <property type="evidence" value="ECO:0007669"/>
    <property type="project" value="InterPro"/>
</dbReference>
<sequence length="741" mass="82627">MTIKPHYVVPRGSEVYDAGRVLRVVGYWEDGLSLVDEQTGDTERWTYDAFDARRKSASFSLIAPQSGRQGRSNECMRYRYVEELPQKLQEQADFRQALCRGVESLVASGIKPTEGQLNKAENRKKIRLVASAYFEPLRKTTRGGGKSTQWGMPRGRSLKKYWQKWNDSGRDPLSLPDADWRKGNTEARVPHRVRLLMDQASEIYLDRKRSTYALAHRELAVLVRNENRKYQIESAELLQVPSATTLAKHINERTLKNGIATARDGEKLTNNRRASGATDIRALMVGERIEIDEVKLSVITPIKRAGRWQALSNTHKEKLEEIEEEVRKRLILVVAIDVASRMPLGWVLTENVGAEATIELFRMITRDKTREKVIYGCKSDPMPAVGVNNIVGDNGSGLRNAVTKAAGSGISRNMIDGRAYASGDKPYVEAVIGTSESQLIQWLPGYTGRDPNHLTDYDSMKNGIIDPQQLYALISRYFIDVYPNQKHHGVGMFGRTPKSVAEFQNEHYGCLPAPDPITRRIHLGHKIEAKPSAQGVKAYDLPYQAIWTTDDAAADGVAGDGLIDLREFTSEKVSIYIDPDHLRYATIIVPGQAGPFVAELTITAFRDLSLAEYLGVLEEYCRMHPDAEQLAAETMLSAISDMRKQIHEAVREKGTPRSFMTIEEANAKARAFTAGRNFGDRGSIPGCVPPGSICGDLPDVEEAVAGDEPSAQVNGGHYDEHRDDTPDNETFSRPNTKGKLT</sequence>
<evidence type="ECO:0000256" key="1">
    <source>
        <dbReference type="SAM" id="MobiDB-lite"/>
    </source>
</evidence>